<protein>
    <submittedName>
        <fullName evidence="3">Tetratricopeptide (TPR) repeat protein</fullName>
    </submittedName>
</protein>
<dbReference type="PANTHER" id="PTHR10098:SF108">
    <property type="entry name" value="TETRATRICOPEPTIDE REPEAT PROTEIN 28"/>
    <property type="match status" value="1"/>
</dbReference>
<gene>
    <name evidence="3" type="ORF">DFR76_11158</name>
</gene>
<dbReference type="AlphaFoldDB" id="A0A370HYP9"/>
<dbReference type="Proteomes" id="UP000254869">
    <property type="component" value="Unassembled WGS sequence"/>
</dbReference>
<dbReference type="Pfam" id="PF00931">
    <property type="entry name" value="NB-ARC"/>
    <property type="match status" value="1"/>
</dbReference>
<dbReference type="EMBL" id="QQBC01000011">
    <property type="protein sequence ID" value="RDI63041.1"/>
    <property type="molecule type" value="Genomic_DNA"/>
</dbReference>
<dbReference type="SUPFAM" id="SSF52540">
    <property type="entry name" value="P-loop containing nucleoside triphosphate hydrolases"/>
    <property type="match status" value="1"/>
</dbReference>
<dbReference type="InterPro" id="IPR027417">
    <property type="entry name" value="P-loop_NTPase"/>
</dbReference>
<evidence type="ECO:0000256" key="1">
    <source>
        <dbReference type="PROSITE-ProRule" id="PRU00339"/>
    </source>
</evidence>
<dbReference type="Pfam" id="PF13424">
    <property type="entry name" value="TPR_12"/>
    <property type="match status" value="4"/>
</dbReference>
<dbReference type="PRINTS" id="PR00364">
    <property type="entry name" value="DISEASERSIST"/>
</dbReference>
<comment type="caution">
    <text evidence="3">The sequence shown here is derived from an EMBL/GenBank/DDBJ whole genome shotgun (WGS) entry which is preliminary data.</text>
</comment>
<name>A0A370HYP9_9NOCA</name>
<dbReference type="InterPro" id="IPR019734">
    <property type="entry name" value="TPR_rpt"/>
</dbReference>
<dbReference type="InterPro" id="IPR002182">
    <property type="entry name" value="NB-ARC"/>
</dbReference>
<sequence length="953" mass="104548">MKRATPRQNDESYSARGVFASQLGELFEAAGKPTLEQVVRATTQRMRASLGPSGKQTVTAQRISDWRSGRNLPHTFESVAPVLVTLFALTKDQRGRIRKDLIDQRAWERLWTSAIAEPPRESPRPVATMALPRDLDTLVGRDDQLRRIVRATESERVVSIHAIDGMPGVGKTALAIRAAHELASRFPDGQYFVHLHAHTPGQRAADPSEVLAGLLTDLGMDPRSLPDTLVGRRNLWRDRLADRRVLLVLDDAAGPEQIEPLLPTGSGCVTVVTSRRRLVALDGAAPLALDVLDPDSAASLFATLSHRDITGDTDRAAVNHLVALCGYLPLAIVLLAGRLAHHPAWSIADLAEMFAAATDRLAELETSDRAVQAAFELSYRDLPAGQQGVFGLLGLHPGTEFDLWAVAALADLTLDTARRHLEALYTDHLIDEVRPGRYRLHDLLREYARTVAASAPAADNTRATRRLLDFYQRTAALADRWLARRTRPADERAALADEAGNEVAVREFDSQIDALAWMRTERATLLACLDLMADLDPARMVTTTAVLAGLLDRDGPWPLARRLHRRAADTAGRIHDFLGQANALTNLGIVHWATGEYEQAIRLHQQALGHYRDLGNPLGEANALTNLGIVHHHTGDFATAADLLKQALGHYRDLPDRLGEANAFTNLARAHGATGDYKYAAELYQQALNHYRDLADRLGEAIALINLGFLHWETGDYENAAELHERALSHYRDLGNRLGEGDALNNLGLLHWTTGNYQHAAELLEQALILNRDIGHRRGEAHALTTLGQVHREMGDYRQATELLEQALAVNRNTGNRLDEGDVLGNLGMLHERTENFARAADLHRQALTVYRDVGSRLGEAEALNGIARVLLATNDPEKALASFTSALCLAREIGHHFEQARALDGAARSRAALGDIATAMTDMTAAVEIYRRLGVPDAEPAAAYLATLTDRP</sequence>
<reference evidence="3 4" key="1">
    <citation type="submission" date="2018-07" db="EMBL/GenBank/DDBJ databases">
        <title>Genomic Encyclopedia of Type Strains, Phase IV (KMG-IV): sequencing the most valuable type-strain genomes for metagenomic binning, comparative biology and taxonomic classification.</title>
        <authorList>
            <person name="Goeker M."/>
        </authorList>
    </citation>
    <scope>NUCLEOTIDE SEQUENCE [LARGE SCALE GENOMIC DNA]</scope>
    <source>
        <strain evidence="3 4">DSM 44290</strain>
    </source>
</reference>
<evidence type="ECO:0000259" key="2">
    <source>
        <dbReference type="Pfam" id="PF00931"/>
    </source>
</evidence>
<dbReference type="InterPro" id="IPR011990">
    <property type="entry name" value="TPR-like_helical_dom_sf"/>
</dbReference>
<proteinExistence type="predicted"/>
<dbReference type="GO" id="GO:0043531">
    <property type="term" value="F:ADP binding"/>
    <property type="evidence" value="ECO:0007669"/>
    <property type="project" value="InterPro"/>
</dbReference>
<dbReference type="PROSITE" id="PS50293">
    <property type="entry name" value="TPR_REGION"/>
    <property type="match status" value="1"/>
</dbReference>
<dbReference type="Gene3D" id="1.25.40.10">
    <property type="entry name" value="Tetratricopeptide repeat domain"/>
    <property type="match status" value="2"/>
</dbReference>
<feature type="repeat" description="TPR" evidence="1">
    <location>
        <begin position="741"/>
        <end position="774"/>
    </location>
</feature>
<feature type="repeat" description="TPR" evidence="1">
    <location>
        <begin position="581"/>
        <end position="614"/>
    </location>
</feature>
<dbReference type="SUPFAM" id="SSF48452">
    <property type="entry name" value="TPR-like"/>
    <property type="match status" value="2"/>
</dbReference>
<accession>A0A370HYP9</accession>
<feature type="repeat" description="TPR" evidence="1">
    <location>
        <begin position="701"/>
        <end position="734"/>
    </location>
</feature>
<dbReference type="STRING" id="1210086.GCA_001613105_05211"/>
<feature type="repeat" description="TPR" evidence="1">
    <location>
        <begin position="661"/>
        <end position="694"/>
    </location>
</feature>
<dbReference type="Gene3D" id="3.40.50.300">
    <property type="entry name" value="P-loop containing nucleotide triphosphate hydrolases"/>
    <property type="match status" value="1"/>
</dbReference>
<dbReference type="RefSeq" id="WP_068002777.1">
    <property type="nucleotide sequence ID" value="NZ_QQBC01000011.1"/>
</dbReference>
<evidence type="ECO:0000313" key="3">
    <source>
        <dbReference type="EMBL" id="RDI63041.1"/>
    </source>
</evidence>
<keyword evidence="4" id="KW-1185">Reference proteome</keyword>
<dbReference type="PANTHER" id="PTHR10098">
    <property type="entry name" value="RAPSYN-RELATED"/>
    <property type="match status" value="1"/>
</dbReference>
<feature type="domain" description="NB-ARC" evidence="2">
    <location>
        <begin position="153"/>
        <end position="303"/>
    </location>
</feature>
<dbReference type="PROSITE" id="PS50005">
    <property type="entry name" value="TPR"/>
    <property type="match status" value="5"/>
</dbReference>
<keyword evidence="1" id="KW-0802">TPR repeat</keyword>
<dbReference type="SMART" id="SM00028">
    <property type="entry name" value="TPR"/>
    <property type="match status" value="9"/>
</dbReference>
<feature type="repeat" description="TPR" evidence="1">
    <location>
        <begin position="781"/>
        <end position="814"/>
    </location>
</feature>
<evidence type="ECO:0000313" key="4">
    <source>
        <dbReference type="Proteomes" id="UP000254869"/>
    </source>
</evidence>
<organism evidence="3 4">
    <name type="scientific">Nocardia pseudobrasiliensis</name>
    <dbReference type="NCBI Taxonomy" id="45979"/>
    <lineage>
        <taxon>Bacteria</taxon>
        <taxon>Bacillati</taxon>
        <taxon>Actinomycetota</taxon>
        <taxon>Actinomycetes</taxon>
        <taxon>Mycobacteriales</taxon>
        <taxon>Nocardiaceae</taxon>
        <taxon>Nocardia</taxon>
    </lineage>
</organism>